<keyword evidence="3" id="KW-1185">Reference proteome</keyword>
<evidence type="ECO:0000313" key="2">
    <source>
        <dbReference type="EMBL" id="PRQ60467.1"/>
    </source>
</evidence>
<feature type="region of interest" description="Disordered" evidence="1">
    <location>
        <begin position="1"/>
        <end position="20"/>
    </location>
</feature>
<protein>
    <submittedName>
        <fullName evidence="2">Putative transcription factor interactor and regulator CCHC(Zn) family</fullName>
    </submittedName>
</protein>
<dbReference type="Gramene" id="PRQ60467">
    <property type="protein sequence ID" value="PRQ60467"/>
    <property type="gene ID" value="RchiOBHm_Chr1g0381571"/>
</dbReference>
<dbReference type="AlphaFoldDB" id="A0A2P6SP56"/>
<evidence type="ECO:0000256" key="1">
    <source>
        <dbReference type="SAM" id="MobiDB-lite"/>
    </source>
</evidence>
<comment type="caution">
    <text evidence="2">The sequence shown here is derived from an EMBL/GenBank/DDBJ whole genome shotgun (WGS) entry which is preliminary data.</text>
</comment>
<dbReference type="Proteomes" id="UP000238479">
    <property type="component" value="Chromosome 1"/>
</dbReference>
<organism evidence="2 3">
    <name type="scientific">Rosa chinensis</name>
    <name type="common">China rose</name>
    <dbReference type="NCBI Taxonomy" id="74649"/>
    <lineage>
        <taxon>Eukaryota</taxon>
        <taxon>Viridiplantae</taxon>
        <taxon>Streptophyta</taxon>
        <taxon>Embryophyta</taxon>
        <taxon>Tracheophyta</taxon>
        <taxon>Spermatophyta</taxon>
        <taxon>Magnoliopsida</taxon>
        <taxon>eudicotyledons</taxon>
        <taxon>Gunneridae</taxon>
        <taxon>Pentapetalae</taxon>
        <taxon>rosids</taxon>
        <taxon>fabids</taxon>
        <taxon>Rosales</taxon>
        <taxon>Rosaceae</taxon>
        <taxon>Rosoideae</taxon>
        <taxon>Rosoideae incertae sedis</taxon>
        <taxon>Rosa</taxon>
    </lineage>
</organism>
<gene>
    <name evidence="2" type="ORF">RchiOBHm_Chr1g0381571</name>
</gene>
<evidence type="ECO:0000313" key="3">
    <source>
        <dbReference type="Proteomes" id="UP000238479"/>
    </source>
</evidence>
<reference evidence="2 3" key="1">
    <citation type="journal article" date="2018" name="Nat. Genet.">
        <title>The Rosa genome provides new insights in the design of modern roses.</title>
        <authorList>
            <person name="Bendahmane M."/>
        </authorList>
    </citation>
    <scope>NUCLEOTIDE SEQUENCE [LARGE SCALE GENOMIC DNA]</scope>
    <source>
        <strain evidence="3">cv. Old Blush</strain>
    </source>
</reference>
<proteinExistence type="predicted"/>
<name>A0A2P6SP56_ROSCH</name>
<dbReference type="OrthoDB" id="10585112at2759"/>
<dbReference type="EMBL" id="PDCK01000039">
    <property type="protein sequence ID" value="PRQ60467.1"/>
    <property type="molecule type" value="Genomic_DNA"/>
</dbReference>
<sequence length="151" mass="17260">MDLTPPDLNPAKRSRPNSPELPDYAIDIMRHVDINERRLYCKRAEEIKNRWLEGMGKIASSYPKEVLHSGPKFDPSKPLPKGYAWTSYRPKSDHKAFAVKMHCIGCGLGLDHWPDDCPEKGTEEYERNFAILLEPNSDSDDDETETETVTV</sequence>
<accession>A0A2P6SP56</accession>